<dbReference type="PANTHER" id="PTHR43581:SF2">
    <property type="entry name" value="EXCINUCLEASE ATPASE SUBUNIT"/>
    <property type="match status" value="1"/>
</dbReference>
<name>A0A6P1KDN1_FAUOS</name>
<dbReference type="InterPro" id="IPR027417">
    <property type="entry name" value="P-loop_NTPase"/>
</dbReference>
<dbReference type="GO" id="GO:0016887">
    <property type="term" value="F:ATP hydrolysis activity"/>
    <property type="evidence" value="ECO:0007669"/>
    <property type="project" value="InterPro"/>
</dbReference>
<evidence type="ECO:0000259" key="1">
    <source>
        <dbReference type="Pfam" id="PF13304"/>
    </source>
</evidence>
<evidence type="ECO:0000313" key="2">
    <source>
        <dbReference type="EMBL" id="QHG10259.1"/>
    </source>
</evidence>
<dbReference type="Gene3D" id="3.40.50.300">
    <property type="entry name" value="P-loop containing nucleotide triphosphate hydrolases"/>
    <property type="match status" value="1"/>
</dbReference>
<dbReference type="EMBL" id="CP047226">
    <property type="protein sequence ID" value="QHG10259.1"/>
    <property type="molecule type" value="Genomic_DNA"/>
</dbReference>
<dbReference type="AlphaFoldDB" id="A0A6P1KDN1"/>
<organism evidence="2">
    <name type="scientific">Faucicola osloensis</name>
    <name type="common">Moraxella osloensis</name>
    <dbReference type="NCBI Taxonomy" id="34062"/>
    <lineage>
        <taxon>Bacteria</taxon>
        <taxon>Pseudomonadati</taxon>
        <taxon>Pseudomonadota</taxon>
        <taxon>Gammaproteobacteria</taxon>
        <taxon>Moraxellales</taxon>
        <taxon>Moraxellaceae</taxon>
        <taxon>Faucicola</taxon>
    </lineage>
</organism>
<dbReference type="Pfam" id="PF13304">
    <property type="entry name" value="AAA_21"/>
    <property type="match status" value="1"/>
</dbReference>
<gene>
    <name evidence="2" type="ORF">GSF12_10465</name>
</gene>
<dbReference type="PANTHER" id="PTHR43581">
    <property type="entry name" value="ATP/GTP PHOSPHATASE"/>
    <property type="match status" value="1"/>
</dbReference>
<proteinExistence type="predicted"/>
<dbReference type="InterPro" id="IPR003959">
    <property type="entry name" value="ATPase_AAA_core"/>
</dbReference>
<dbReference type="CDD" id="cd00267">
    <property type="entry name" value="ABC_ATPase"/>
    <property type="match status" value="1"/>
</dbReference>
<accession>A0A6P1KDN1</accession>
<dbReference type="InterPro" id="IPR051396">
    <property type="entry name" value="Bact_Antivir_Def_Nuclease"/>
</dbReference>
<dbReference type="SUPFAM" id="SSF52540">
    <property type="entry name" value="P-loop containing nucleoside triphosphate hydrolases"/>
    <property type="match status" value="1"/>
</dbReference>
<feature type="domain" description="ATPase AAA-type core" evidence="1">
    <location>
        <begin position="27"/>
        <end position="312"/>
    </location>
</feature>
<protein>
    <submittedName>
        <fullName evidence="2">AAA family ATPase</fullName>
    </submittedName>
</protein>
<dbReference type="GO" id="GO:0005524">
    <property type="term" value="F:ATP binding"/>
    <property type="evidence" value="ECO:0007669"/>
    <property type="project" value="InterPro"/>
</dbReference>
<sequence length="330" mass="38449">MSNIIERVKIEKLFGEKDVDWNLRPDVNVLVGKNGLGKSTILKIIEESVSSYDDVRDIFNFYKRTYVYFFNNNERNLRVGIYDKYSLIDYSKKMFTNESFWKGFEEFLINNKTEQDLQTFQKLSQNMDDFEISFIEHIKNTSFDRVSKNITDRFTSKILPTETISTINMSANSINQITTSSGQHGTLLDFEIENELQRLLKLQNSSLENNVIEALNNFFNETNKTVKINNQELKVYLTPEREISFKHLSSGERQVIYIFLKVANATKDNALILMDEPEISLHLAWQEKLISEIRKVNDKSQLIIVTHSPAIVMNGWMDSFIDINDIFVGE</sequence>
<reference evidence="2" key="1">
    <citation type="journal article" date="2020" name="Microbiol. Resour. Announc.">
        <title>Complete Genome Sequence of Moraxella osloensis Strain YV1, Isolated from an Australian Wastewater Treatment Plant.</title>
        <authorList>
            <person name="Batinovic S."/>
            <person name="Rice D.T.F."/>
            <person name="Seviour R.J."/>
            <person name="Petrovski S."/>
        </authorList>
    </citation>
    <scope>NUCLEOTIDE SEQUENCE</scope>
    <source>
        <strain evidence="2">YV1</strain>
    </source>
</reference>